<comment type="caution">
    <text evidence="1">The sequence shown here is derived from an EMBL/GenBank/DDBJ whole genome shotgun (WGS) entry which is preliminary data.</text>
</comment>
<dbReference type="EMBL" id="REGN01000667">
    <property type="protein sequence ID" value="RNA40180.1"/>
    <property type="molecule type" value="Genomic_DNA"/>
</dbReference>
<organism evidence="1 2">
    <name type="scientific">Brachionus plicatilis</name>
    <name type="common">Marine rotifer</name>
    <name type="synonym">Brachionus muelleri</name>
    <dbReference type="NCBI Taxonomy" id="10195"/>
    <lineage>
        <taxon>Eukaryota</taxon>
        <taxon>Metazoa</taxon>
        <taxon>Spiralia</taxon>
        <taxon>Gnathifera</taxon>
        <taxon>Rotifera</taxon>
        <taxon>Eurotatoria</taxon>
        <taxon>Monogononta</taxon>
        <taxon>Pseudotrocha</taxon>
        <taxon>Ploima</taxon>
        <taxon>Brachionidae</taxon>
        <taxon>Brachionus</taxon>
    </lineage>
</organism>
<name>A0A3M7SX78_BRAPC</name>
<gene>
    <name evidence="1" type="ORF">BpHYR1_013816</name>
</gene>
<dbReference type="Proteomes" id="UP000276133">
    <property type="component" value="Unassembled WGS sequence"/>
</dbReference>
<accession>A0A3M7SX78</accession>
<dbReference type="AlphaFoldDB" id="A0A3M7SX78"/>
<proteinExistence type="predicted"/>
<evidence type="ECO:0000313" key="1">
    <source>
        <dbReference type="EMBL" id="RNA40180.1"/>
    </source>
</evidence>
<sequence length="76" mass="8493">MSVYKKLRKISTIKASKSRIQSVFMALAPFSRLSELNILKKTSLRLDKISLCTLNSLKFWSGSVLISICSARRTGA</sequence>
<evidence type="ECO:0000313" key="2">
    <source>
        <dbReference type="Proteomes" id="UP000276133"/>
    </source>
</evidence>
<protein>
    <submittedName>
        <fullName evidence="1">Uncharacterized protein</fullName>
    </submittedName>
</protein>
<keyword evidence="2" id="KW-1185">Reference proteome</keyword>
<reference evidence="1 2" key="1">
    <citation type="journal article" date="2018" name="Sci. Rep.">
        <title>Genomic signatures of local adaptation to the degree of environmental predictability in rotifers.</title>
        <authorList>
            <person name="Franch-Gras L."/>
            <person name="Hahn C."/>
            <person name="Garcia-Roger E.M."/>
            <person name="Carmona M.J."/>
            <person name="Serra M."/>
            <person name="Gomez A."/>
        </authorList>
    </citation>
    <scope>NUCLEOTIDE SEQUENCE [LARGE SCALE GENOMIC DNA]</scope>
    <source>
        <strain evidence="1">HYR1</strain>
    </source>
</reference>